<proteinExistence type="predicted"/>
<dbReference type="RefSeq" id="WP_112057606.1">
    <property type="nucleotide sequence ID" value="NZ_JAMOKV010000005.1"/>
</dbReference>
<dbReference type="Proteomes" id="UP001057522">
    <property type="component" value="Unassembled WGS sequence"/>
</dbReference>
<dbReference type="EMBL" id="JAMOKX010000006">
    <property type="protein sequence ID" value="MCL9819922.1"/>
    <property type="molecule type" value="Genomic_DNA"/>
</dbReference>
<evidence type="ECO:0000313" key="1">
    <source>
        <dbReference type="EMBL" id="MCL9819922.1"/>
    </source>
</evidence>
<evidence type="ECO:0000313" key="2">
    <source>
        <dbReference type="Proteomes" id="UP001057522"/>
    </source>
</evidence>
<name>A0ABT0TVG8_9HELI</name>
<reference evidence="1" key="1">
    <citation type="submission" date="2022-06" db="EMBL/GenBank/DDBJ databases">
        <title>Helicobacter colisuis sp. nov.</title>
        <authorList>
            <person name="Papic B."/>
            <person name="Gruntar I."/>
        </authorList>
    </citation>
    <scope>NUCLEOTIDE SEQUENCE</scope>
    <source>
        <strain evidence="1">11154-15</strain>
    </source>
</reference>
<organism evidence="1 2">
    <name type="scientific">Helicobacter colisuis</name>
    <dbReference type="NCBI Taxonomy" id="2949739"/>
    <lineage>
        <taxon>Bacteria</taxon>
        <taxon>Pseudomonadati</taxon>
        <taxon>Campylobacterota</taxon>
        <taxon>Epsilonproteobacteria</taxon>
        <taxon>Campylobacterales</taxon>
        <taxon>Helicobacteraceae</taxon>
        <taxon>Helicobacter</taxon>
    </lineage>
</organism>
<accession>A0ABT0TVG8</accession>
<gene>
    <name evidence="1" type="ORF">NCR95_07080</name>
</gene>
<keyword evidence="2" id="KW-1185">Reference proteome</keyword>
<comment type="caution">
    <text evidence="1">The sequence shown here is derived from an EMBL/GenBank/DDBJ whole genome shotgun (WGS) entry which is preliminary data.</text>
</comment>
<protein>
    <submittedName>
        <fullName evidence="1">Uncharacterized protein</fullName>
    </submittedName>
</protein>
<sequence>MFFQKTIESCHTKQINLTSEILKILQTSGIAANLADLTLDENGIYLPLPNQTTTKVMLYQAKIQESLFRTQGEPLVHLSACGESLKNYKNADFLAIIRTDMQFFLGIYSHKIQTKIFNQKPLNLCPHCHNLLHRSYQGNLQLFFEK</sequence>